<proteinExistence type="predicted"/>
<reference evidence="1" key="1">
    <citation type="submission" date="2021-02" db="EMBL/GenBank/DDBJ databases">
        <authorList>
            <person name="Nowell W R."/>
        </authorList>
    </citation>
    <scope>NUCLEOTIDE SEQUENCE</scope>
    <source>
        <strain evidence="1">Ploen Becks lab</strain>
    </source>
</reference>
<keyword evidence="2" id="KW-1185">Reference proteome</keyword>
<gene>
    <name evidence="1" type="ORF">OXX778_LOCUS10355</name>
</gene>
<dbReference type="PRINTS" id="PR01345">
    <property type="entry name" value="CERVTRCPTASE"/>
</dbReference>
<dbReference type="AlphaFoldDB" id="A0A813Y845"/>
<name>A0A813Y845_9BILA</name>
<evidence type="ECO:0000313" key="2">
    <source>
        <dbReference type="Proteomes" id="UP000663879"/>
    </source>
</evidence>
<organism evidence="1 2">
    <name type="scientific">Brachionus calyciflorus</name>
    <dbReference type="NCBI Taxonomy" id="104777"/>
    <lineage>
        <taxon>Eukaryota</taxon>
        <taxon>Metazoa</taxon>
        <taxon>Spiralia</taxon>
        <taxon>Gnathifera</taxon>
        <taxon>Rotifera</taxon>
        <taxon>Eurotatoria</taxon>
        <taxon>Monogononta</taxon>
        <taxon>Pseudotrocha</taxon>
        <taxon>Ploima</taxon>
        <taxon>Brachionidae</taxon>
        <taxon>Brachionus</taxon>
    </lineage>
</organism>
<evidence type="ECO:0000313" key="1">
    <source>
        <dbReference type="EMBL" id="CAF0879801.1"/>
    </source>
</evidence>
<dbReference type="EMBL" id="CAJNOC010001631">
    <property type="protein sequence ID" value="CAF0879801.1"/>
    <property type="molecule type" value="Genomic_DNA"/>
</dbReference>
<dbReference type="Proteomes" id="UP000663879">
    <property type="component" value="Unassembled WGS sequence"/>
</dbReference>
<sequence>MSVLRSKLVLIKDDKRDLVEILNDQFYSVYKKNNSSDQIKMIVPCTMNIFEVTDIIFDSSLVYEELKRVDKNKSVGKSFNSSELPLVLRHANITPIIKKGQRNLASNYRPISPTSITCKIMEKMIKNTMVKFLEMENLITNHQHEENVFVLENTDSERDLGVILQNNLKWDNHISNIIHKANFVLGKLKNSFKTWDTRTFKILFTTYVRPFLEYGSVAWYPHRKHDIKRIERVQRRATKLVPSIRNKNYSDRLTTLGLTTLEDRRLRGDLIQYFKFDKKFNCIDWFHSVVQCPSSFSTGPADSTRNNNKVYRQLVKACSKMHHFFTNRVIPNWNELPFEVKNQFRINGFKNKLNTYLSNKNIKTK</sequence>
<accession>A0A813Y845</accession>
<dbReference type="OrthoDB" id="426210at2759"/>
<protein>
    <submittedName>
        <fullName evidence="1">Uncharacterized protein</fullName>
    </submittedName>
</protein>
<comment type="caution">
    <text evidence="1">The sequence shown here is derived from an EMBL/GenBank/DDBJ whole genome shotgun (WGS) entry which is preliminary data.</text>
</comment>
<dbReference type="PANTHER" id="PTHR33332">
    <property type="entry name" value="REVERSE TRANSCRIPTASE DOMAIN-CONTAINING PROTEIN"/>
    <property type="match status" value="1"/>
</dbReference>